<evidence type="ECO:0008006" key="3">
    <source>
        <dbReference type="Google" id="ProtNLM"/>
    </source>
</evidence>
<dbReference type="EMBL" id="JAJISD010000014">
    <property type="protein sequence ID" value="MCC8432365.1"/>
    <property type="molecule type" value="Genomic_DNA"/>
</dbReference>
<gene>
    <name evidence="1" type="ORF">LJ725_25600</name>
</gene>
<sequence>MSEPDLTPEELAGLRAIDGTMGQRRPSIDIEIRLRALGLIERTGLSRMPIRTRRGDDLVKKHTRPHVVG</sequence>
<evidence type="ECO:0000313" key="1">
    <source>
        <dbReference type="EMBL" id="MCC8432365.1"/>
    </source>
</evidence>
<organism evidence="1 2">
    <name type="scientific">Reyranella aquatilis</name>
    <dbReference type="NCBI Taxonomy" id="2035356"/>
    <lineage>
        <taxon>Bacteria</taxon>
        <taxon>Pseudomonadati</taxon>
        <taxon>Pseudomonadota</taxon>
        <taxon>Alphaproteobacteria</taxon>
        <taxon>Hyphomicrobiales</taxon>
        <taxon>Reyranellaceae</taxon>
        <taxon>Reyranella</taxon>
    </lineage>
</organism>
<dbReference type="Proteomes" id="UP001198862">
    <property type="component" value="Unassembled WGS sequence"/>
</dbReference>
<keyword evidence="2" id="KW-1185">Reference proteome</keyword>
<dbReference type="RefSeq" id="WP_230553785.1">
    <property type="nucleotide sequence ID" value="NZ_JAJISD010000014.1"/>
</dbReference>
<accession>A0ABS8L213</accession>
<reference evidence="1 2" key="1">
    <citation type="submission" date="2021-11" db="EMBL/GenBank/DDBJ databases">
        <authorList>
            <person name="Lee D.-H."/>
            <person name="Kim S.-B."/>
        </authorList>
    </citation>
    <scope>NUCLEOTIDE SEQUENCE [LARGE SCALE GENOMIC DNA]</scope>
    <source>
        <strain evidence="1 2">KCTC 52223</strain>
    </source>
</reference>
<name>A0ABS8L213_9HYPH</name>
<proteinExistence type="predicted"/>
<protein>
    <recommendedName>
        <fullName evidence="3">DUF4224 domain-containing protein</fullName>
    </recommendedName>
</protein>
<evidence type="ECO:0000313" key="2">
    <source>
        <dbReference type="Proteomes" id="UP001198862"/>
    </source>
</evidence>
<comment type="caution">
    <text evidence="1">The sequence shown here is derived from an EMBL/GenBank/DDBJ whole genome shotgun (WGS) entry which is preliminary data.</text>
</comment>